<dbReference type="Gene3D" id="3.40.50.1820">
    <property type="entry name" value="alpha/beta hydrolase"/>
    <property type="match status" value="1"/>
</dbReference>
<feature type="chain" id="PRO_5035952999" description="Carboxylic ester hydrolase" evidence="3">
    <location>
        <begin position="22"/>
        <end position="534"/>
    </location>
</feature>
<evidence type="ECO:0000313" key="7">
    <source>
        <dbReference type="Proteomes" id="UP000663828"/>
    </source>
</evidence>
<organism evidence="5 7">
    <name type="scientific">Adineta ricciae</name>
    <name type="common">Rotifer</name>
    <dbReference type="NCBI Taxonomy" id="249248"/>
    <lineage>
        <taxon>Eukaryota</taxon>
        <taxon>Metazoa</taxon>
        <taxon>Spiralia</taxon>
        <taxon>Gnathifera</taxon>
        <taxon>Rotifera</taxon>
        <taxon>Eurotatoria</taxon>
        <taxon>Bdelloidea</taxon>
        <taxon>Adinetida</taxon>
        <taxon>Adinetidae</taxon>
        <taxon>Adineta</taxon>
    </lineage>
</organism>
<dbReference type="AlphaFoldDB" id="A0A813XSK5"/>
<dbReference type="InterPro" id="IPR019826">
    <property type="entry name" value="Carboxylesterase_B_AS"/>
</dbReference>
<name>A0A813XSK5_ADIRI</name>
<feature type="domain" description="Carboxylesterase type B" evidence="4">
    <location>
        <begin position="27"/>
        <end position="518"/>
    </location>
</feature>
<evidence type="ECO:0000313" key="6">
    <source>
        <dbReference type="EMBL" id="CAF1187324.1"/>
    </source>
</evidence>
<comment type="similarity">
    <text evidence="1 3">Belongs to the type-B carboxylesterase/lipase family.</text>
</comment>
<evidence type="ECO:0000259" key="4">
    <source>
        <dbReference type="Pfam" id="PF00135"/>
    </source>
</evidence>
<reference evidence="5" key="1">
    <citation type="submission" date="2021-02" db="EMBL/GenBank/DDBJ databases">
        <authorList>
            <person name="Nowell W R."/>
        </authorList>
    </citation>
    <scope>NUCLEOTIDE SEQUENCE</scope>
</reference>
<dbReference type="InterPro" id="IPR002018">
    <property type="entry name" value="CarbesteraseB"/>
</dbReference>
<dbReference type="SUPFAM" id="SSF53474">
    <property type="entry name" value="alpha/beta-Hydrolases"/>
    <property type="match status" value="1"/>
</dbReference>
<dbReference type="Pfam" id="PF00135">
    <property type="entry name" value="COesterase"/>
    <property type="match status" value="1"/>
</dbReference>
<dbReference type="InterPro" id="IPR019819">
    <property type="entry name" value="Carboxylesterase_B_CS"/>
</dbReference>
<dbReference type="PANTHER" id="PTHR45570">
    <property type="entry name" value="CARBOXYLIC ESTER HYDROLASE"/>
    <property type="match status" value="1"/>
</dbReference>
<dbReference type="InterPro" id="IPR029058">
    <property type="entry name" value="AB_hydrolase_fold"/>
</dbReference>
<dbReference type="EC" id="3.1.1.-" evidence="3"/>
<keyword evidence="3" id="KW-0732">Signal</keyword>
<evidence type="ECO:0000256" key="3">
    <source>
        <dbReference type="RuleBase" id="RU361235"/>
    </source>
</evidence>
<dbReference type="PANTHER" id="PTHR45570:SF1">
    <property type="entry name" value="CARBOXYLIC ESTER HYDROLASE"/>
    <property type="match status" value="1"/>
</dbReference>
<feature type="signal peptide" evidence="3">
    <location>
        <begin position="1"/>
        <end position="21"/>
    </location>
</feature>
<dbReference type="Proteomes" id="UP000663852">
    <property type="component" value="Unassembled WGS sequence"/>
</dbReference>
<dbReference type="Proteomes" id="UP000663828">
    <property type="component" value="Unassembled WGS sequence"/>
</dbReference>
<dbReference type="PROSITE" id="PS00941">
    <property type="entry name" value="CARBOXYLESTERASE_B_2"/>
    <property type="match status" value="1"/>
</dbReference>
<dbReference type="OrthoDB" id="3200163at2759"/>
<dbReference type="EMBL" id="CAJNOJ010000140">
    <property type="protein sequence ID" value="CAF1187324.1"/>
    <property type="molecule type" value="Genomic_DNA"/>
</dbReference>
<evidence type="ECO:0000256" key="2">
    <source>
        <dbReference type="ARBA" id="ARBA00022801"/>
    </source>
</evidence>
<keyword evidence="7" id="KW-1185">Reference proteome</keyword>
<accession>A0A813XSK5</accession>
<evidence type="ECO:0000256" key="1">
    <source>
        <dbReference type="ARBA" id="ARBA00005964"/>
    </source>
</evidence>
<evidence type="ECO:0000313" key="5">
    <source>
        <dbReference type="EMBL" id="CAF0874795.1"/>
    </source>
</evidence>
<dbReference type="PROSITE" id="PS00122">
    <property type="entry name" value="CARBOXYLESTERASE_B_1"/>
    <property type="match status" value="1"/>
</dbReference>
<proteinExistence type="inferred from homology"/>
<keyword evidence="2 3" id="KW-0378">Hydrolase</keyword>
<comment type="caution">
    <text evidence="5">The sequence shown here is derived from an EMBL/GenBank/DDBJ whole genome shotgun (WGS) entry which is preliminary data.</text>
</comment>
<gene>
    <name evidence="6" type="ORF">EDS130_LOCUS24600</name>
    <name evidence="5" type="ORF">XAT740_LOCUS6682</name>
</gene>
<sequence>MKSLILLACMLAGCLLKLSSAANRTITVSTAYGDVLGVQTATARIFYGIPFAKSPVGNLRWNPPVPISAWAPDVLNATSRAPACPQPRCGGIPSILCPTSFSEDCLYLNIFTPLQQNSSSSTPLPVMIFIPGGNFQYLDASIPVYESEHLVNSTNVIIALIQFRLGVLGFLATGTGPNDIVGNYGILDQRLAIAWIKANIASFGGDPQQITLFGQSAGAQSVALHHVTPEMQSYFQASIVQSAPMAIPFRTYAEYIAPSVLLAEQLNCTPNDISCLRRQTYEAITIAQTKVNSMLTSFKFLLFFEPWVPVIDNSIVKGQLMDLVQNTSFPLKPMVIGTLTEEAVFYIYEAWSTPISVPLYMEVLLFTFHENAIKVFERYPPSPSGDQRALMSRLATEWVFACPTRVYSRKAATYSYVFGFPLDFDGWENETFCNNHVCHAGELPYTFESAWINFTDAGRRVSKSMATYWTNFAKSHDVNQPDTAALTWPNPSADKYYLYFQDPLDVRKDYIKDECDFWDQIGYRANWYKEFHNE</sequence>
<protein>
    <recommendedName>
        <fullName evidence="3">Carboxylic ester hydrolase</fullName>
        <ecNumber evidence="3">3.1.1.-</ecNumber>
    </recommendedName>
</protein>
<dbReference type="GO" id="GO:0016787">
    <property type="term" value="F:hydrolase activity"/>
    <property type="evidence" value="ECO:0007669"/>
    <property type="project" value="UniProtKB-KW"/>
</dbReference>
<dbReference type="EMBL" id="CAJNOR010000306">
    <property type="protein sequence ID" value="CAF0874795.1"/>
    <property type="molecule type" value="Genomic_DNA"/>
</dbReference>